<comment type="caution">
    <text evidence="2">The sequence shown here is derived from an EMBL/GenBank/DDBJ whole genome shotgun (WGS) entry which is preliminary data.</text>
</comment>
<dbReference type="OrthoDB" id="10252740at2759"/>
<dbReference type="EMBL" id="LNZH02000033">
    <property type="protein sequence ID" value="OCB92099.1"/>
    <property type="molecule type" value="Genomic_DNA"/>
</dbReference>
<evidence type="ECO:0000313" key="3">
    <source>
        <dbReference type="Proteomes" id="UP000757232"/>
    </source>
</evidence>
<reference evidence="2" key="1">
    <citation type="submission" date="2016-06" db="EMBL/GenBank/DDBJ databases">
        <title>Draft Genome sequence of the fungus Inonotus baumii.</title>
        <authorList>
            <person name="Zhu H."/>
            <person name="Lin W."/>
        </authorList>
    </citation>
    <scope>NUCLEOTIDE SEQUENCE</scope>
    <source>
        <strain evidence="2">821</strain>
    </source>
</reference>
<evidence type="ECO:0000259" key="1">
    <source>
        <dbReference type="PROSITE" id="PS50821"/>
    </source>
</evidence>
<dbReference type="PANTHER" id="PTHR22891">
    <property type="entry name" value="EUKARYOTIC TRANSLATION INITIATION FACTOR 2C"/>
    <property type="match status" value="1"/>
</dbReference>
<dbReference type="Gene3D" id="2.170.260.10">
    <property type="entry name" value="paz domain"/>
    <property type="match status" value="1"/>
</dbReference>
<dbReference type="PROSITE" id="PS50821">
    <property type="entry name" value="PAZ"/>
    <property type="match status" value="1"/>
</dbReference>
<accession>A0A9Q5I5X5</accession>
<dbReference type="InterPro" id="IPR003100">
    <property type="entry name" value="PAZ_dom"/>
</dbReference>
<dbReference type="Gene3D" id="3.40.50.2300">
    <property type="match status" value="1"/>
</dbReference>
<dbReference type="GO" id="GO:0003723">
    <property type="term" value="F:RNA binding"/>
    <property type="evidence" value="ECO:0007669"/>
    <property type="project" value="InterPro"/>
</dbReference>
<gene>
    <name evidence="2" type="ORF">A7U60_g572</name>
</gene>
<dbReference type="Proteomes" id="UP000757232">
    <property type="component" value="Unassembled WGS sequence"/>
</dbReference>
<dbReference type="AlphaFoldDB" id="A0A9Q5I5X5"/>
<dbReference type="SUPFAM" id="SSF101690">
    <property type="entry name" value="PAZ domain"/>
    <property type="match status" value="1"/>
</dbReference>
<protein>
    <submittedName>
        <fullName evidence="2">Piwi-domain-containing protein</fullName>
    </submittedName>
</protein>
<sequence>MCRASYMMALVIVTAPAPSSEELGVRTHNIPYFVTLVGPNPLKSADLAGYLRGENPDYDPAPIVSAFNLIVMAHAAHTGFRALTKDAYYFDPNADTGVPTRPSIKVINSFFASVRPVHKSLIVSVNTCMSMFHVLRSMANALREFMQQSRSAVPQKFFGNMRIVTSYLRYNRRNTVKVIGPGMARWTKIQSEKFGNITVEEYFQKKFHITLCYADDLPVVNVGKEGKDIFVPAELSKIVPGTLFTSELKSGESAALCAANNKMPAGYTQTITIKGLCLLGFEEGTPPIASFRIKILTNMAVVTACVLPAPLMVHGIQFARLAELKHLAVVVLKDGNIEESDSLLKVQVREAVKALIRKCHARGMNVNLDFIMQVLQLHHLSREDPYHDEDVDKVSRLFESLPGRPQIVLALMSNKNKHIYVGLHRYFDVGQDFQSVISLIENMLDKEGHD</sequence>
<evidence type="ECO:0000313" key="2">
    <source>
        <dbReference type="EMBL" id="OCB92099.1"/>
    </source>
</evidence>
<dbReference type="Pfam" id="PF02170">
    <property type="entry name" value="PAZ"/>
    <property type="match status" value="1"/>
</dbReference>
<dbReference type="CDD" id="cd02846">
    <property type="entry name" value="PAZ_argonaute_like"/>
    <property type="match status" value="1"/>
</dbReference>
<feature type="domain" description="PAZ" evidence="1">
    <location>
        <begin position="141"/>
        <end position="240"/>
    </location>
</feature>
<organism evidence="2 3">
    <name type="scientific">Sanghuangporus baumii</name>
    <name type="common">Phellinus baumii</name>
    <dbReference type="NCBI Taxonomy" id="108892"/>
    <lineage>
        <taxon>Eukaryota</taxon>
        <taxon>Fungi</taxon>
        <taxon>Dikarya</taxon>
        <taxon>Basidiomycota</taxon>
        <taxon>Agaricomycotina</taxon>
        <taxon>Agaricomycetes</taxon>
        <taxon>Hymenochaetales</taxon>
        <taxon>Hymenochaetaceae</taxon>
        <taxon>Sanghuangporus</taxon>
    </lineage>
</organism>
<dbReference type="InterPro" id="IPR036085">
    <property type="entry name" value="PAZ_dom_sf"/>
</dbReference>
<keyword evidence="3" id="KW-1185">Reference proteome</keyword>
<proteinExistence type="predicted"/>
<name>A0A9Q5I5X5_SANBA</name>